<feature type="chain" id="PRO_5042283036" description="HdeA/HdeB family protein" evidence="2">
    <location>
        <begin position="24"/>
        <end position="138"/>
    </location>
</feature>
<dbReference type="InterPro" id="IPR010486">
    <property type="entry name" value="HNS-dep_expression_A/B"/>
</dbReference>
<feature type="signal peptide" evidence="2">
    <location>
        <begin position="1"/>
        <end position="23"/>
    </location>
</feature>
<evidence type="ECO:0000313" key="3">
    <source>
        <dbReference type="EMBL" id="MBM1713835.1"/>
    </source>
</evidence>
<reference evidence="3 4" key="1">
    <citation type="submission" date="2021-01" db="EMBL/GenBank/DDBJ databases">
        <title>Diatom-associated Roseobacters Show Island Model of Population Structure.</title>
        <authorList>
            <person name="Qu L."/>
            <person name="Feng X."/>
            <person name="Chen Y."/>
            <person name="Li L."/>
            <person name="Wang X."/>
            <person name="Hu Z."/>
            <person name="Wang H."/>
            <person name="Luo H."/>
        </authorList>
    </citation>
    <scope>NUCLEOTIDE SEQUENCE [LARGE SCALE GENOMIC DNA]</scope>
    <source>
        <strain evidence="3 4">TR60-84</strain>
    </source>
</reference>
<dbReference type="AlphaFoldDB" id="A0AAE3B6S7"/>
<feature type="region of interest" description="Disordered" evidence="1">
    <location>
        <begin position="58"/>
        <end position="111"/>
    </location>
</feature>
<accession>A0AAE3B6S7</accession>
<feature type="compositionally biased region" description="Low complexity" evidence="1">
    <location>
        <begin position="77"/>
        <end position="95"/>
    </location>
</feature>
<evidence type="ECO:0000313" key="4">
    <source>
        <dbReference type="Proteomes" id="UP000732193"/>
    </source>
</evidence>
<keyword evidence="2" id="KW-0732">Signal</keyword>
<dbReference type="Pfam" id="PF06411">
    <property type="entry name" value="HdeA"/>
    <property type="match status" value="1"/>
</dbReference>
<keyword evidence="4" id="KW-1185">Reference proteome</keyword>
<dbReference type="RefSeq" id="WP_203242116.1">
    <property type="nucleotide sequence ID" value="NZ_JAFBRH010000002.1"/>
</dbReference>
<evidence type="ECO:0000256" key="1">
    <source>
        <dbReference type="SAM" id="MobiDB-lite"/>
    </source>
</evidence>
<protein>
    <recommendedName>
        <fullName evidence="5">HdeA/HdeB family protein</fullName>
    </recommendedName>
</protein>
<proteinExistence type="predicted"/>
<gene>
    <name evidence="3" type="ORF">JQV55_09700</name>
</gene>
<sequence length="138" mass="14161">MTRTFKTIAAAALLSSMSMPAFAAAHLDMTTMTCAEFNALESGDQMKVAEMAIAEIDDGANGVPTDGEPKATEDSVGTTTAAEATEGNTTAGAKADGNEDDTTEESQMTEAMEALVAQCDRNLDTLVSEAAAGLDGTR</sequence>
<evidence type="ECO:0000256" key="2">
    <source>
        <dbReference type="SAM" id="SignalP"/>
    </source>
</evidence>
<organism evidence="3 4">
    <name type="scientific">Sulfitobacter geojensis</name>
    <dbReference type="NCBI Taxonomy" id="1342299"/>
    <lineage>
        <taxon>Bacteria</taxon>
        <taxon>Pseudomonadati</taxon>
        <taxon>Pseudomonadota</taxon>
        <taxon>Alphaproteobacteria</taxon>
        <taxon>Rhodobacterales</taxon>
        <taxon>Roseobacteraceae</taxon>
        <taxon>Sulfitobacter</taxon>
    </lineage>
</organism>
<comment type="caution">
    <text evidence="3">The sequence shown here is derived from an EMBL/GenBank/DDBJ whole genome shotgun (WGS) entry which is preliminary data.</text>
</comment>
<evidence type="ECO:0008006" key="5">
    <source>
        <dbReference type="Google" id="ProtNLM"/>
    </source>
</evidence>
<dbReference type="Proteomes" id="UP000732193">
    <property type="component" value="Unassembled WGS sequence"/>
</dbReference>
<dbReference type="EMBL" id="JAFBRM010000002">
    <property type="protein sequence ID" value="MBM1713835.1"/>
    <property type="molecule type" value="Genomic_DNA"/>
</dbReference>
<name>A0AAE3B6S7_9RHOB</name>